<dbReference type="Gene3D" id="3.40.50.300">
    <property type="entry name" value="P-loop containing nucleotide triphosphate hydrolases"/>
    <property type="match status" value="1"/>
</dbReference>
<dbReference type="Proteomes" id="UP000252345">
    <property type="component" value="Unassembled WGS sequence"/>
</dbReference>
<name>A0A366KDP5_9BIFI</name>
<gene>
    <name evidence="5" type="ORF">CRD59_02010</name>
</gene>
<evidence type="ECO:0000313" key="6">
    <source>
        <dbReference type="Proteomes" id="UP000252345"/>
    </source>
</evidence>
<dbReference type="PANTHER" id="PTHR32114:SF2">
    <property type="entry name" value="ABC TRANSPORTER ABCH.3"/>
    <property type="match status" value="1"/>
</dbReference>
<proteinExistence type="inferred from homology"/>
<comment type="subunit">
    <text evidence="2">Heterodimer of SbcC and SbcD.</text>
</comment>
<dbReference type="EMBL" id="PDCH01000002">
    <property type="protein sequence ID" value="RBP99830.1"/>
    <property type="molecule type" value="Genomic_DNA"/>
</dbReference>
<feature type="coiled-coil region" evidence="4">
    <location>
        <begin position="193"/>
        <end position="299"/>
    </location>
</feature>
<evidence type="ECO:0000313" key="5">
    <source>
        <dbReference type="EMBL" id="RBP99830.1"/>
    </source>
</evidence>
<evidence type="ECO:0000256" key="3">
    <source>
        <dbReference type="ARBA" id="ARBA00013368"/>
    </source>
</evidence>
<dbReference type="OrthoDB" id="580980at2"/>
<comment type="caution">
    <text evidence="5">The sequence shown here is derived from an EMBL/GenBank/DDBJ whole genome shotgun (WGS) entry which is preliminary data.</text>
</comment>
<sequence length="644" mass="73273">MTTAMRIHSFKLSTDNGPVIYEFKKDLTVFKGTTSVGKTTLFELIKYSLGGDAEIAEVVYDHVKSVSIDITVNSDRYHISRTVRDKSHFVQVLNTNTENDYGEVPIKHDPSKGNQSTLSDILLKSMNLGSDLMVSSKRGKGKSRRLTFAGILNYIYIPQRKINNDIAESTEPYMNATRVTVFELLLSISTPEIQHLKHELSKLAENIQNLQQENASIKDFLDSTKLKTEEELKEELTRIEKEALESRHQLDAMNMDMASSFGKSTLVYSDIINQARESYSEAKQSLSSIERIIESYKTELAGLQTHQMRIEQSLDAADILAETDFTICPRCLQPLHREVKSGTCPVCMQPDTEHNGNQALKNELNEVDRQIKETESQLAALHSEHNSLVQRVKERQARYMQLEHDINRQTNDIVTPNLQMYTALNMKISSADARKNELEQQLQQWDLYKDKLLNVDRLEEHRRTTRKYLSDEQSDRLDWKQDVIGEISKEFRKNIHEFGIPDAEQLDINADTYLPTYDKHSFRDMVHGGGKITSIQMAYWLSILAVATRHWDETPYPLLLIIDTPQLALDSSSAIGKAIYRKIVSLTDVQPGRIQVVLADNDVPEIDKGNAEIITLSYEHPAVSTIHHPGPSHVTSIGKTDDDE</sequence>
<dbReference type="AlphaFoldDB" id="A0A366KDP5"/>
<reference evidence="5 6" key="1">
    <citation type="submission" date="2017-10" db="EMBL/GenBank/DDBJ databases">
        <title>Bifidobacterium xylocopum sp. nov. and Bifidobacterium aemilianum sp. nov., from the carpenter bee (Xylocopa violacea) digestive tract.</title>
        <authorList>
            <person name="Alberoni D."/>
            <person name="Baffoni L."/>
            <person name="Di Gioia D."/>
            <person name="Gaggia F."/>
            <person name="Biavati B."/>
        </authorList>
    </citation>
    <scope>NUCLEOTIDE SEQUENCE [LARGE SCALE GENOMIC DNA]</scope>
    <source>
        <strain evidence="5 6">XV2</strain>
    </source>
</reference>
<dbReference type="SUPFAM" id="SSF52540">
    <property type="entry name" value="P-loop containing nucleoside triphosphate hydrolases"/>
    <property type="match status" value="1"/>
</dbReference>
<dbReference type="PANTHER" id="PTHR32114">
    <property type="entry name" value="ABC TRANSPORTER ABCH.3"/>
    <property type="match status" value="1"/>
</dbReference>
<dbReference type="InterPro" id="IPR027417">
    <property type="entry name" value="P-loop_NTPase"/>
</dbReference>
<keyword evidence="6" id="KW-1185">Reference proteome</keyword>
<accession>A0A366KDP5</accession>
<protein>
    <recommendedName>
        <fullName evidence="3">Nuclease SbcCD subunit C</fullName>
    </recommendedName>
</protein>
<dbReference type="RefSeq" id="WP_113852926.1">
    <property type="nucleotide sequence ID" value="NZ_PDCH01000002.1"/>
</dbReference>
<evidence type="ECO:0000256" key="2">
    <source>
        <dbReference type="ARBA" id="ARBA00011322"/>
    </source>
</evidence>
<feature type="coiled-coil region" evidence="4">
    <location>
        <begin position="357"/>
        <end position="441"/>
    </location>
</feature>
<keyword evidence="4" id="KW-0175">Coiled coil</keyword>
<organism evidence="5 6">
    <name type="scientific">Bifidobacterium xylocopae</name>
    <dbReference type="NCBI Taxonomy" id="2493119"/>
    <lineage>
        <taxon>Bacteria</taxon>
        <taxon>Bacillati</taxon>
        <taxon>Actinomycetota</taxon>
        <taxon>Actinomycetes</taxon>
        <taxon>Bifidobacteriales</taxon>
        <taxon>Bifidobacteriaceae</taxon>
        <taxon>Bifidobacterium</taxon>
    </lineage>
</organism>
<comment type="similarity">
    <text evidence="1">Belongs to the SMC family. SbcC subfamily.</text>
</comment>
<evidence type="ECO:0000256" key="4">
    <source>
        <dbReference type="SAM" id="Coils"/>
    </source>
</evidence>
<evidence type="ECO:0000256" key="1">
    <source>
        <dbReference type="ARBA" id="ARBA00006930"/>
    </source>
</evidence>